<evidence type="ECO:0000313" key="1">
    <source>
        <dbReference type="EMBL" id="RMI00532.1"/>
    </source>
</evidence>
<protein>
    <submittedName>
        <fullName evidence="1">Uncharacterized protein</fullName>
    </submittedName>
</protein>
<keyword evidence="2" id="KW-1185">Reference proteome</keyword>
<feature type="non-terminal residue" evidence="1">
    <location>
        <position position="1"/>
    </location>
</feature>
<dbReference type="EMBL" id="RFFI01000266">
    <property type="protein sequence ID" value="RMI00532.1"/>
    <property type="molecule type" value="Genomic_DNA"/>
</dbReference>
<dbReference type="AlphaFoldDB" id="A0A3M2IF20"/>
<organism evidence="1 2">
    <name type="scientific">Cellulomonas triticagri</name>
    <dbReference type="NCBI Taxonomy" id="2483352"/>
    <lineage>
        <taxon>Bacteria</taxon>
        <taxon>Bacillati</taxon>
        <taxon>Actinomycetota</taxon>
        <taxon>Actinomycetes</taxon>
        <taxon>Micrococcales</taxon>
        <taxon>Cellulomonadaceae</taxon>
        <taxon>Cellulomonas</taxon>
    </lineage>
</organism>
<proteinExistence type="predicted"/>
<name>A0A3M2IF20_9CELL</name>
<gene>
    <name evidence="1" type="ORF">EBM89_20765</name>
</gene>
<evidence type="ECO:0000313" key="2">
    <source>
        <dbReference type="Proteomes" id="UP000269289"/>
    </source>
</evidence>
<accession>A0A3M2IF20</accession>
<comment type="caution">
    <text evidence="1">The sequence shown here is derived from an EMBL/GenBank/DDBJ whole genome shotgun (WGS) entry which is preliminary data.</text>
</comment>
<sequence>ADAPARHGWPARIARRAALVGGEVLRVRSRGDVARLSWSTGFGVGYALGGLPDPEPYPLEAVALPHR</sequence>
<reference evidence="1 2" key="1">
    <citation type="submission" date="2018-10" db="EMBL/GenBank/DDBJ databases">
        <title>Isolation, diversity and antifungal activity of actinobacteria from wheat.</title>
        <authorList>
            <person name="Han C."/>
        </authorList>
    </citation>
    <scope>NUCLEOTIDE SEQUENCE [LARGE SCALE GENOMIC DNA]</scope>
    <source>
        <strain evidence="1 2">NEAU-YY56</strain>
    </source>
</reference>
<dbReference type="RefSeq" id="WP_158609752.1">
    <property type="nucleotide sequence ID" value="NZ_RFFI01000266.1"/>
</dbReference>
<dbReference type="Proteomes" id="UP000269289">
    <property type="component" value="Unassembled WGS sequence"/>
</dbReference>